<reference evidence="1 3" key="1">
    <citation type="submission" date="2020-07" db="EMBL/GenBank/DDBJ databases">
        <title>Comparative genomics of pyrophilous fungi reveals a link between fire events and developmental genes.</title>
        <authorList>
            <consortium name="DOE Joint Genome Institute"/>
            <person name="Steindorff A.S."/>
            <person name="Carver A."/>
            <person name="Calhoun S."/>
            <person name="Stillman K."/>
            <person name="Liu H."/>
            <person name="Lipzen A."/>
            <person name="Pangilinan J."/>
            <person name="Labutti K."/>
            <person name="Bruns T.D."/>
            <person name="Grigoriev I.V."/>
        </authorList>
    </citation>
    <scope>NUCLEOTIDE SEQUENCE [LARGE SCALE GENOMIC DNA]</scope>
    <source>
        <strain evidence="1 3">CBS 144469</strain>
    </source>
</reference>
<dbReference type="EMBL" id="JACGCI010000033">
    <property type="protein sequence ID" value="KAF6754653.1"/>
    <property type="molecule type" value="Genomic_DNA"/>
</dbReference>
<evidence type="ECO:0000313" key="3">
    <source>
        <dbReference type="Proteomes" id="UP000521943"/>
    </source>
</evidence>
<dbReference type="AlphaFoldDB" id="A0A8H6HRL1"/>
<keyword evidence="3" id="KW-1185">Reference proteome</keyword>
<evidence type="ECO:0000313" key="2">
    <source>
        <dbReference type="EMBL" id="KAF6754653.1"/>
    </source>
</evidence>
<gene>
    <name evidence="2" type="ORF">DFP72DRAFT_1068229</name>
    <name evidence="1" type="ORF">DFP72DRAFT_1070935</name>
</gene>
<organism evidence="1 3">
    <name type="scientific">Ephemerocybe angulata</name>
    <dbReference type="NCBI Taxonomy" id="980116"/>
    <lineage>
        <taxon>Eukaryota</taxon>
        <taxon>Fungi</taxon>
        <taxon>Dikarya</taxon>
        <taxon>Basidiomycota</taxon>
        <taxon>Agaricomycotina</taxon>
        <taxon>Agaricomycetes</taxon>
        <taxon>Agaricomycetidae</taxon>
        <taxon>Agaricales</taxon>
        <taxon>Agaricineae</taxon>
        <taxon>Psathyrellaceae</taxon>
        <taxon>Ephemerocybe</taxon>
    </lineage>
</organism>
<proteinExistence type="predicted"/>
<dbReference type="Proteomes" id="UP000521943">
    <property type="component" value="Unassembled WGS sequence"/>
</dbReference>
<accession>A0A8H6HRL1</accession>
<comment type="caution">
    <text evidence="1">The sequence shown here is derived from an EMBL/GenBank/DDBJ whole genome shotgun (WGS) entry which is preliminary data.</text>
</comment>
<protein>
    <submittedName>
        <fullName evidence="1">Uncharacterized protein</fullName>
    </submittedName>
</protein>
<dbReference type="EMBL" id="JACGCI010000047">
    <property type="protein sequence ID" value="KAF6751903.1"/>
    <property type="molecule type" value="Genomic_DNA"/>
</dbReference>
<evidence type="ECO:0000313" key="1">
    <source>
        <dbReference type="EMBL" id="KAF6751903.1"/>
    </source>
</evidence>
<sequence>MSFYAGSAGSVVVPTAQPAYGVPVTHSVHAQPMMTQQYMHHHVPAPISIAPTMHYQQPMQYAYAQPRAMPAVPLTANPLMYQSYGYGGYAPGYYPRGPPTVIISSSRSKRHRRHSSRGFLGYL</sequence>
<name>A0A8H6HRL1_9AGAR</name>